<dbReference type="SMART" id="SM00448">
    <property type="entry name" value="REC"/>
    <property type="match status" value="1"/>
</dbReference>
<dbReference type="InterPro" id="IPR036890">
    <property type="entry name" value="HATPase_C_sf"/>
</dbReference>
<feature type="transmembrane region" description="Helical" evidence="6">
    <location>
        <begin position="716"/>
        <end position="737"/>
    </location>
</feature>
<dbReference type="KEGG" id="bchi:OY14_02065"/>
<dbReference type="PROSITE" id="PS50109">
    <property type="entry name" value="HIS_KIN"/>
    <property type="match status" value="1"/>
</dbReference>
<dbReference type="InterPro" id="IPR005467">
    <property type="entry name" value="His_kinase_dom"/>
</dbReference>
<dbReference type="InterPro" id="IPR004358">
    <property type="entry name" value="Sig_transdc_His_kin-like_C"/>
</dbReference>
<dbReference type="InterPro" id="IPR011006">
    <property type="entry name" value="CheY-like_superfamily"/>
</dbReference>
<reference evidence="9 10" key="1">
    <citation type="journal article" date="2015" name="Genome Announc.">
        <title>Genome Sequence of Borrelia chilensis VA1, a South American Member of the Lyme Borreliosis Group.</title>
        <authorList>
            <person name="Huang W."/>
            <person name="Ojaimi C."/>
            <person name="Fallon J.T."/>
            <person name="Travisany D."/>
            <person name="Maass A."/>
            <person name="Ivanova L."/>
            <person name="Tomova A."/>
            <person name="Gonzalez-Acuna D."/>
            <person name="Godfrey H.P."/>
            <person name="Cabello F.C."/>
        </authorList>
    </citation>
    <scope>NUCLEOTIDE SEQUENCE [LARGE SCALE GENOMIC DNA]</scope>
    <source>
        <strain evidence="9 10">VA1</strain>
    </source>
</reference>
<comment type="catalytic activity">
    <reaction evidence="1">
        <text>ATP + protein L-histidine = ADP + protein N-phospho-L-histidine.</text>
        <dbReference type="EC" id="2.7.13.3"/>
    </reaction>
</comment>
<evidence type="ECO:0000313" key="9">
    <source>
        <dbReference type="EMBL" id="AJA90238.1"/>
    </source>
</evidence>
<dbReference type="InterPro" id="IPR001789">
    <property type="entry name" value="Sig_transdc_resp-reg_receiver"/>
</dbReference>
<dbReference type="PANTHER" id="PTHR45339:SF1">
    <property type="entry name" value="HYBRID SIGNAL TRANSDUCTION HISTIDINE KINASE J"/>
    <property type="match status" value="1"/>
</dbReference>
<dbReference type="Gene3D" id="1.10.287.130">
    <property type="match status" value="1"/>
</dbReference>
<keyword evidence="6" id="KW-1133">Transmembrane helix</keyword>
<evidence type="ECO:0000256" key="6">
    <source>
        <dbReference type="SAM" id="Phobius"/>
    </source>
</evidence>
<organism evidence="9 10">
    <name type="scientific">Borreliella chilensis</name>
    <dbReference type="NCBI Taxonomy" id="1245910"/>
    <lineage>
        <taxon>Bacteria</taxon>
        <taxon>Pseudomonadati</taxon>
        <taxon>Spirochaetota</taxon>
        <taxon>Spirochaetia</taxon>
        <taxon>Spirochaetales</taxon>
        <taxon>Borreliaceae</taxon>
        <taxon>Borreliella</taxon>
    </lineage>
</organism>
<dbReference type="SUPFAM" id="SSF53850">
    <property type="entry name" value="Periplasmic binding protein-like II"/>
    <property type="match status" value="3"/>
</dbReference>
<feature type="domain" description="Response regulatory" evidence="8">
    <location>
        <begin position="1159"/>
        <end position="1281"/>
    </location>
</feature>
<gene>
    <name evidence="9" type="ORF">OY14_02065</name>
</gene>
<evidence type="ECO:0000256" key="4">
    <source>
        <dbReference type="ARBA" id="ARBA00023012"/>
    </source>
</evidence>
<evidence type="ECO:0000256" key="5">
    <source>
        <dbReference type="PROSITE-ProRule" id="PRU00169"/>
    </source>
</evidence>
<keyword evidence="9" id="KW-0808">Transferase</keyword>
<dbReference type="SUPFAM" id="SSF55874">
    <property type="entry name" value="ATPase domain of HSP90 chaperone/DNA topoisomerase II/histidine kinase"/>
    <property type="match status" value="1"/>
</dbReference>
<dbReference type="GO" id="GO:0000155">
    <property type="term" value="F:phosphorelay sensor kinase activity"/>
    <property type="evidence" value="ECO:0007669"/>
    <property type="project" value="InterPro"/>
</dbReference>
<feature type="domain" description="Histidine kinase" evidence="7">
    <location>
        <begin position="770"/>
        <end position="996"/>
    </location>
</feature>
<keyword evidence="4" id="KW-0902">Two-component regulatory system</keyword>
<sequence length="1502" mass="173915">MRKANFLSINFLILLLVCFVHANLFSKDIFKFKLIGQNFPFYYKNNKKEYVGLIFSILDKWAKDNNVDIRVEPIDILNESEIEDEAIYLGLTYNTKLNDLFYFKSELARSIAILFSKSSNKKYKNTHSTFLSNFNIGVIKNTIYEDILRLRGVNNICLVDNVQNLILALKNDKVDYIYGDCKTLDYIAKRFLGEDLVIFNGDIFYSIKNRVAISRNAPEIIKNLNLDLFSYLMEMPDEYVFSFLDKAYKGNFIEVGLYSDYPPLSFINSNENLSGILVDLWNLLSKQYIFKPIFKGFPKEDIKKSLDGKSVNIFGGIISNDSVFKNVNYVVSKPIYPLNFKFYSKGLNNGVGPINSQFIDFDFKNIHLNKNQDIVNNFIDIANNSYGFIENSITTKYLLKLNGYNGKLKSYDSIFNKNRFLVLAIDNRVYKFIKYILNAIFDDISIESLLQVDKNWLDKEEISNSRINSYKIMNKLKFNIEEKIWLLKNNKLNLAVKNWYPIDYVKANNYKGINQFLLDKIKMFSGIEFDIIETYSNSDLKKLIKSGKIDIINTSTVDSNLDNVFNIRLNSRIPLYIFSNKKRVLPSRSLGRFAILDFLYSKNLASNIKSKLFLVSSFKEALLLLYKGKVDGIISDEYTAAAVFEELNIIDVEKLPTFRDLAFDLSLAIYNQDYILKEIIHKAVLRSNVDSRTYLNDWKFDIYYKSKSVGFINLKFLALTFFIFYFTFLGFVIIFMFKLALEQKRRYSFVINEKKIAEAANAAKTIFIANISHDIRTPINGIMAATELLDTTVLTNVQKDYVRMINYSSDSLLSLIDDILYLSQIDVNELHVESQEIDLESEMEIVLKTFQSQCVKKNIDLFSYSKSIFKNYIKGDIVKIKQVLINLIGNAFKFTDDGVIVLNYEEISRIKDNNRVLVTLEFKVIDTGKGIKRENFSKIFEIFKQEDDSSSRVHEGVGLGLSISRELVRLMGGLGITVDSKVGEGTTFSFMLPFFLGNELRSENLSINRFQLINSNNKVLNVLLSQKSIKIFEHCSALLGCSSNVHYVASFENAYKFFKEHPFYDFVCVNVNNDNIQESIQFANNIEKLNSDVQIVFLFYYLDNKTLINLKYMYVKKPLMGLDICSILSKNKKEFKVERDFEEFLPIIDGSFKIKEPINVLIAEDNQVNQKVLKDILVVIGINKDFIDVVDDGVKALKVLKEKKYSIAFIDIRMPRYDGFSVAKEIRKFEKAKNLESCILVAVTAHALQEYKDKCFASGMDDYISKPIHISSIKIIFKKYFHFEVDEILENEDLSQLVKFPNLDINKALKELNLSYASYSELCKGLVDFISINIIDLEKAFDEENLFLIRDISHLISGALSNMRSELYKNFKKIETSKDSIYELKKMYSFVKDDLLQLISDIKESVLFEPEIVSQSKLYFKNNGQFLDLLNKLLISIKTRKPREYKEILKSIDKYVLDDNIQVLFSDLRKNLRLYRFAESSKILEEIIETFSNRDINSGNDN</sequence>
<dbReference type="SMART" id="SM00388">
    <property type="entry name" value="HisKA"/>
    <property type="match status" value="1"/>
</dbReference>
<evidence type="ECO:0000259" key="8">
    <source>
        <dbReference type="PROSITE" id="PS50110"/>
    </source>
</evidence>
<dbReference type="Gene3D" id="3.40.190.10">
    <property type="entry name" value="Periplasmic binding protein-like II"/>
    <property type="match status" value="4"/>
</dbReference>
<protein>
    <recommendedName>
        <fullName evidence="2">histidine kinase</fullName>
        <ecNumber evidence="2">2.7.13.3</ecNumber>
    </recommendedName>
</protein>
<dbReference type="STRING" id="1245910.OY14_02065"/>
<dbReference type="Proteomes" id="UP000030940">
    <property type="component" value="Chromosome"/>
</dbReference>
<evidence type="ECO:0000313" key="10">
    <source>
        <dbReference type="Proteomes" id="UP000030940"/>
    </source>
</evidence>
<dbReference type="FunFam" id="3.30.565.10:FF:000010">
    <property type="entry name" value="Sensor histidine kinase RcsC"/>
    <property type="match status" value="1"/>
</dbReference>
<keyword evidence="9" id="KW-0418">Kinase</keyword>
<dbReference type="SUPFAM" id="SSF47384">
    <property type="entry name" value="Homodimeric domain of signal transducing histidine kinase"/>
    <property type="match status" value="1"/>
</dbReference>
<proteinExistence type="predicted"/>
<keyword evidence="6" id="KW-0472">Membrane</keyword>
<evidence type="ECO:0000256" key="2">
    <source>
        <dbReference type="ARBA" id="ARBA00012438"/>
    </source>
</evidence>
<dbReference type="PRINTS" id="PR00344">
    <property type="entry name" value="BCTRLSENSOR"/>
</dbReference>
<evidence type="ECO:0000259" key="7">
    <source>
        <dbReference type="PROSITE" id="PS50109"/>
    </source>
</evidence>
<dbReference type="CDD" id="cd16922">
    <property type="entry name" value="HATPase_EvgS-ArcB-TorS-like"/>
    <property type="match status" value="1"/>
</dbReference>
<feature type="modified residue" description="4-aspartylphosphate" evidence="5">
    <location>
        <position position="1211"/>
    </location>
</feature>
<dbReference type="HOGENOM" id="CLU_248654_0_0_12"/>
<evidence type="ECO:0000256" key="1">
    <source>
        <dbReference type="ARBA" id="ARBA00000085"/>
    </source>
</evidence>
<dbReference type="PROSITE" id="PS50110">
    <property type="entry name" value="RESPONSE_REGULATORY"/>
    <property type="match status" value="1"/>
</dbReference>
<keyword evidence="6" id="KW-0812">Transmembrane</keyword>
<name>A0A0A7UXU5_9SPIR</name>
<accession>A0A0A7UXU5</accession>
<dbReference type="InterPro" id="IPR003661">
    <property type="entry name" value="HisK_dim/P_dom"/>
</dbReference>
<dbReference type="SUPFAM" id="SSF52172">
    <property type="entry name" value="CheY-like"/>
    <property type="match status" value="1"/>
</dbReference>
<dbReference type="InterPro" id="IPR003594">
    <property type="entry name" value="HATPase_dom"/>
</dbReference>
<dbReference type="Gene3D" id="3.30.565.10">
    <property type="entry name" value="Histidine kinase-like ATPase, C-terminal domain"/>
    <property type="match status" value="1"/>
</dbReference>
<dbReference type="Pfam" id="PF02518">
    <property type="entry name" value="HATPase_c"/>
    <property type="match status" value="1"/>
</dbReference>
<keyword evidence="3 5" id="KW-0597">Phosphoprotein</keyword>
<dbReference type="InterPro" id="IPR036097">
    <property type="entry name" value="HisK_dim/P_sf"/>
</dbReference>
<dbReference type="CDD" id="cd00082">
    <property type="entry name" value="HisKA"/>
    <property type="match status" value="1"/>
</dbReference>
<dbReference type="EMBL" id="CP009910">
    <property type="protein sequence ID" value="AJA90238.1"/>
    <property type="molecule type" value="Genomic_DNA"/>
</dbReference>
<dbReference type="SMART" id="SM00387">
    <property type="entry name" value="HATPase_c"/>
    <property type="match status" value="1"/>
</dbReference>
<evidence type="ECO:0000256" key="3">
    <source>
        <dbReference type="ARBA" id="ARBA00022553"/>
    </source>
</evidence>
<dbReference type="CDD" id="cd17546">
    <property type="entry name" value="REC_hyHK_CKI1_RcsC-like"/>
    <property type="match status" value="1"/>
</dbReference>
<dbReference type="Gene3D" id="3.40.50.2300">
    <property type="match status" value="1"/>
</dbReference>
<keyword evidence="10" id="KW-1185">Reference proteome</keyword>
<dbReference type="PANTHER" id="PTHR45339">
    <property type="entry name" value="HYBRID SIGNAL TRANSDUCTION HISTIDINE KINASE J"/>
    <property type="match status" value="1"/>
</dbReference>
<dbReference type="Pfam" id="PF00072">
    <property type="entry name" value="Response_reg"/>
    <property type="match status" value="1"/>
</dbReference>
<dbReference type="Pfam" id="PF00512">
    <property type="entry name" value="HisKA"/>
    <property type="match status" value="1"/>
</dbReference>
<dbReference type="EC" id="2.7.13.3" evidence="2"/>